<dbReference type="AlphaFoldDB" id="A0A7Y9PLJ2"/>
<evidence type="ECO:0000313" key="2">
    <source>
        <dbReference type="EMBL" id="NYF81258.1"/>
    </source>
</evidence>
<dbReference type="Pfam" id="PF04240">
    <property type="entry name" value="Caroten_synth"/>
    <property type="match status" value="1"/>
</dbReference>
<dbReference type="RefSeq" id="WP_179493095.1">
    <property type="nucleotide sequence ID" value="NZ_JACCCW010000002.1"/>
</dbReference>
<evidence type="ECO:0000256" key="1">
    <source>
        <dbReference type="SAM" id="Phobius"/>
    </source>
</evidence>
<dbReference type="InterPro" id="IPR007354">
    <property type="entry name" value="CruF-like"/>
</dbReference>
<dbReference type="EMBL" id="JACCCW010000002">
    <property type="protein sequence ID" value="NYF81258.1"/>
    <property type="molecule type" value="Genomic_DNA"/>
</dbReference>
<feature type="transmembrane region" description="Helical" evidence="1">
    <location>
        <begin position="26"/>
        <end position="49"/>
    </location>
</feature>
<dbReference type="PANTHER" id="PTHR39419:SF1">
    <property type="entry name" value="SLL0814 PROTEIN"/>
    <property type="match status" value="1"/>
</dbReference>
<keyword evidence="3" id="KW-1185">Reference proteome</keyword>
<sequence length="275" mass="30277">MVYLLLWSLLLLYAVARFLQLGVGTVPMLAIVALHVVPAAAFALVHGWITYRLKGILVFMGLCLGVSSAFESISLRTGFPFGHYFFTDLMGPKLFQLPVLLALAYVGMGYVSWVLALLILGYTSTALSGSRTVTAPIIASFIMVAWDLAMDQVWATIRHAWIWRDGGAYFGVPVSNFLGWYLTVVVFYLLFAAFLRDRPAPQPVRVSLHWRLPVLFYGVSAVGNLLLAVPRASYAISDASGKQWMSSDIVGACVLISLFVMMPFAALAWIRLKDG</sequence>
<name>A0A7Y9PLJ2_9BACT</name>
<keyword evidence="1" id="KW-1133">Transmembrane helix</keyword>
<evidence type="ECO:0000313" key="3">
    <source>
        <dbReference type="Proteomes" id="UP000589520"/>
    </source>
</evidence>
<reference evidence="2 3" key="1">
    <citation type="submission" date="2020-07" db="EMBL/GenBank/DDBJ databases">
        <title>Genomic Encyclopedia of Type Strains, Phase IV (KMG-V): Genome sequencing to study the core and pangenomes of soil and plant-associated prokaryotes.</title>
        <authorList>
            <person name="Whitman W."/>
        </authorList>
    </citation>
    <scope>NUCLEOTIDE SEQUENCE [LARGE SCALE GENOMIC DNA]</scope>
    <source>
        <strain evidence="2 3">X4EP2</strain>
    </source>
</reference>
<feature type="transmembrane region" description="Helical" evidence="1">
    <location>
        <begin position="95"/>
        <end position="121"/>
    </location>
</feature>
<comment type="caution">
    <text evidence="2">The sequence shown here is derived from an EMBL/GenBank/DDBJ whole genome shotgun (WGS) entry which is preliminary data.</text>
</comment>
<feature type="transmembrane region" description="Helical" evidence="1">
    <location>
        <begin position="249"/>
        <end position="270"/>
    </location>
</feature>
<feature type="transmembrane region" description="Helical" evidence="1">
    <location>
        <begin position="56"/>
        <end position="75"/>
    </location>
</feature>
<feature type="transmembrane region" description="Helical" evidence="1">
    <location>
        <begin position="133"/>
        <end position="157"/>
    </location>
</feature>
<proteinExistence type="predicted"/>
<dbReference type="PANTHER" id="PTHR39419">
    <property type="entry name" value="SLL0814 PROTEIN"/>
    <property type="match status" value="1"/>
</dbReference>
<feature type="transmembrane region" description="Helical" evidence="1">
    <location>
        <begin position="177"/>
        <end position="196"/>
    </location>
</feature>
<organism evidence="2 3">
    <name type="scientific">Granulicella arctica</name>
    <dbReference type="NCBI Taxonomy" id="940613"/>
    <lineage>
        <taxon>Bacteria</taxon>
        <taxon>Pseudomonadati</taxon>
        <taxon>Acidobacteriota</taxon>
        <taxon>Terriglobia</taxon>
        <taxon>Terriglobales</taxon>
        <taxon>Acidobacteriaceae</taxon>
        <taxon>Granulicella</taxon>
    </lineage>
</organism>
<gene>
    <name evidence="2" type="ORF">HDF17_003578</name>
</gene>
<feature type="transmembrane region" description="Helical" evidence="1">
    <location>
        <begin position="208"/>
        <end position="229"/>
    </location>
</feature>
<dbReference type="Proteomes" id="UP000589520">
    <property type="component" value="Unassembled WGS sequence"/>
</dbReference>
<keyword evidence="1" id="KW-0472">Membrane</keyword>
<keyword evidence="1" id="KW-0812">Transmembrane</keyword>
<accession>A0A7Y9PLJ2</accession>
<protein>
    <submittedName>
        <fullName evidence="2">Putative membrane protein</fullName>
    </submittedName>
</protein>